<evidence type="ECO:0000313" key="2">
    <source>
        <dbReference type="Proteomes" id="UP000800082"/>
    </source>
</evidence>
<organism evidence="1 2">
    <name type="scientific">Didymella exigua CBS 183.55</name>
    <dbReference type="NCBI Taxonomy" id="1150837"/>
    <lineage>
        <taxon>Eukaryota</taxon>
        <taxon>Fungi</taxon>
        <taxon>Dikarya</taxon>
        <taxon>Ascomycota</taxon>
        <taxon>Pezizomycotina</taxon>
        <taxon>Dothideomycetes</taxon>
        <taxon>Pleosporomycetidae</taxon>
        <taxon>Pleosporales</taxon>
        <taxon>Pleosporineae</taxon>
        <taxon>Didymellaceae</taxon>
        <taxon>Didymella</taxon>
    </lineage>
</organism>
<dbReference type="Proteomes" id="UP000800082">
    <property type="component" value="Unassembled WGS sequence"/>
</dbReference>
<keyword evidence="2" id="KW-1185">Reference proteome</keyword>
<proteinExistence type="predicted"/>
<dbReference type="GeneID" id="54345345"/>
<dbReference type="AlphaFoldDB" id="A0A6A5RQX5"/>
<protein>
    <submittedName>
        <fullName evidence="1">Uncharacterized protein</fullName>
    </submittedName>
</protein>
<sequence>MWRVRVVSLISEPAICHIGILFHHVHHQHLNLPNLRARHRPGPSLPDHCHRDRELIGCKHEHRARLWRVVHLGVLDSNVVLGPGTLGEAFEHREKGLREDREDVASVSLADVEAVGVSVRDSVEGPIVVHEANAIIRHVVCRIYVIVGNGCGCFT</sequence>
<gene>
    <name evidence="1" type="ORF">M421DRAFT_162645</name>
</gene>
<dbReference type="EMBL" id="ML978970">
    <property type="protein sequence ID" value="KAF1927887.1"/>
    <property type="molecule type" value="Genomic_DNA"/>
</dbReference>
<evidence type="ECO:0000313" key="1">
    <source>
        <dbReference type="EMBL" id="KAF1927887.1"/>
    </source>
</evidence>
<reference evidence="1" key="1">
    <citation type="journal article" date="2020" name="Stud. Mycol.">
        <title>101 Dothideomycetes genomes: a test case for predicting lifestyles and emergence of pathogens.</title>
        <authorList>
            <person name="Haridas S."/>
            <person name="Albert R."/>
            <person name="Binder M."/>
            <person name="Bloem J."/>
            <person name="Labutti K."/>
            <person name="Salamov A."/>
            <person name="Andreopoulos B."/>
            <person name="Baker S."/>
            <person name="Barry K."/>
            <person name="Bills G."/>
            <person name="Bluhm B."/>
            <person name="Cannon C."/>
            <person name="Castanera R."/>
            <person name="Culley D."/>
            <person name="Daum C."/>
            <person name="Ezra D."/>
            <person name="Gonzalez J."/>
            <person name="Henrissat B."/>
            <person name="Kuo A."/>
            <person name="Liang C."/>
            <person name="Lipzen A."/>
            <person name="Lutzoni F."/>
            <person name="Magnuson J."/>
            <person name="Mondo S."/>
            <person name="Nolan M."/>
            <person name="Ohm R."/>
            <person name="Pangilinan J."/>
            <person name="Park H.-J."/>
            <person name="Ramirez L."/>
            <person name="Alfaro M."/>
            <person name="Sun H."/>
            <person name="Tritt A."/>
            <person name="Yoshinaga Y."/>
            <person name="Zwiers L.-H."/>
            <person name="Turgeon B."/>
            <person name="Goodwin S."/>
            <person name="Spatafora J."/>
            <person name="Crous P."/>
            <person name="Grigoriev I."/>
        </authorList>
    </citation>
    <scope>NUCLEOTIDE SEQUENCE</scope>
    <source>
        <strain evidence="1">CBS 183.55</strain>
    </source>
</reference>
<name>A0A6A5RQX5_9PLEO</name>
<accession>A0A6A5RQX5</accession>
<dbReference type="RefSeq" id="XP_033448139.1">
    <property type="nucleotide sequence ID" value="XM_033587699.1"/>
</dbReference>